<sequence length="447" mass="49833">MDIFTYGWEQEIKKKAPLALKIRPRNLEYFVGQEDILGKGKLLRRLIEEDKLSSAIFYGPPGTGKTTLAGIIAETSRARFVQLNAVTSGVKEIKEVINKARELLGMEERRTILFIDEIHRFNKAQQDALLPSVEDGTIILIGATTENPYFTVNSPLLSRSRVFSFKPLDNEEIRKILEGALKDSQGGLRELNPVIDEKALEHIIEKANGDARSALNGLELALQAAPRDEKGKPFVTLETVEESMQEKAFTYDRQGDNHYDIISAFIKSIRGSDPDAALYWLACMIKGGEDPNFIARRLIISASEDVGNADPRALQVAVSAAQAVQMIGMPEGKIILAQAVTYLSSAPKSNASYLGINKAMEEVSSRRTGQVPPYLRGTGYSGARKLGHGEGYKYPHDYPGHFVKQDYLPRGFQGKKFYFPSENGVEKNIKERLERLWPERKGIKDEG</sequence>
<dbReference type="PANTHER" id="PTHR13779:SF7">
    <property type="entry name" value="ATPASE WRNIP1"/>
    <property type="match status" value="1"/>
</dbReference>
<dbReference type="Proteomes" id="UP000285138">
    <property type="component" value="Unassembled WGS sequence"/>
</dbReference>
<dbReference type="FunFam" id="1.10.3710.10:FF:000003">
    <property type="entry name" value="ATPase, AAA family protein"/>
    <property type="match status" value="1"/>
</dbReference>
<reference evidence="6 7" key="1">
    <citation type="submission" date="2018-08" db="EMBL/GenBank/DDBJ databases">
        <title>The metabolism and importance of syntrophic acetate oxidation coupled to methane or sulfide production in haloalkaline environments.</title>
        <authorList>
            <person name="Timmers P.H.A."/>
            <person name="Vavourakis C.D."/>
            <person name="Sorokin D.Y."/>
            <person name="Sinninghe Damste J.S."/>
            <person name="Muyzer G."/>
            <person name="Stams A.J.M."/>
            <person name="Plugge C.M."/>
        </authorList>
    </citation>
    <scope>NUCLEOTIDE SEQUENCE [LARGE SCALE GENOMIC DNA]</scope>
    <source>
        <strain evidence="6">MSAO_Bac1</strain>
    </source>
</reference>
<name>A0A424YHQ8_9FIRM</name>
<dbReference type="InterPro" id="IPR003593">
    <property type="entry name" value="AAA+_ATPase"/>
</dbReference>
<dbReference type="GO" id="GO:0006261">
    <property type="term" value="P:DNA-templated DNA replication"/>
    <property type="evidence" value="ECO:0007669"/>
    <property type="project" value="TreeGrafter"/>
</dbReference>
<dbReference type="SUPFAM" id="SSF52540">
    <property type="entry name" value="P-loop containing nucleoside triphosphate hydrolases"/>
    <property type="match status" value="1"/>
</dbReference>
<keyword evidence="4" id="KW-0067">ATP-binding</keyword>
<dbReference type="PANTHER" id="PTHR13779">
    <property type="entry name" value="WERNER HELICASE-INTERACTING PROTEIN 1 FAMILY MEMBER"/>
    <property type="match status" value="1"/>
</dbReference>
<protein>
    <recommendedName>
        <fullName evidence="2">Replication-associated recombination protein A</fullName>
    </recommendedName>
</protein>
<dbReference type="GO" id="GO:0000731">
    <property type="term" value="P:DNA synthesis involved in DNA repair"/>
    <property type="evidence" value="ECO:0007669"/>
    <property type="project" value="TreeGrafter"/>
</dbReference>
<comment type="similarity">
    <text evidence="1">Belongs to the AAA ATPase family. RarA/MGS1/WRNIP1 subfamily.</text>
</comment>
<dbReference type="GO" id="GO:0003677">
    <property type="term" value="F:DNA binding"/>
    <property type="evidence" value="ECO:0007669"/>
    <property type="project" value="InterPro"/>
</dbReference>
<dbReference type="Gene3D" id="1.20.272.10">
    <property type="match status" value="1"/>
</dbReference>
<dbReference type="InterPro" id="IPR008921">
    <property type="entry name" value="DNA_pol3_clamp-load_cplx_C"/>
</dbReference>
<dbReference type="SUPFAM" id="SSF48019">
    <property type="entry name" value="post-AAA+ oligomerization domain-like"/>
    <property type="match status" value="1"/>
</dbReference>
<dbReference type="FunFam" id="3.40.50.300:FF:000345">
    <property type="entry name" value="AAA family ATPase"/>
    <property type="match status" value="1"/>
</dbReference>
<keyword evidence="3" id="KW-0547">Nucleotide-binding</keyword>
<comment type="caution">
    <text evidence="6">The sequence shown here is derived from an EMBL/GenBank/DDBJ whole genome shotgun (WGS) entry which is preliminary data.</text>
</comment>
<organism evidence="6 7">
    <name type="scientific">Candidatus Syntrophonatronum acetioxidans</name>
    <dbReference type="NCBI Taxonomy" id="1795816"/>
    <lineage>
        <taxon>Bacteria</taxon>
        <taxon>Bacillati</taxon>
        <taxon>Bacillota</taxon>
        <taxon>Clostridia</taxon>
        <taxon>Eubacteriales</taxon>
        <taxon>Syntrophomonadaceae</taxon>
        <taxon>Candidatus Syntrophonatronum</taxon>
    </lineage>
</organism>
<dbReference type="CDD" id="cd18139">
    <property type="entry name" value="HLD_clamp_RarA"/>
    <property type="match status" value="1"/>
</dbReference>
<dbReference type="GO" id="GO:0017116">
    <property type="term" value="F:single-stranded DNA helicase activity"/>
    <property type="evidence" value="ECO:0007669"/>
    <property type="project" value="TreeGrafter"/>
</dbReference>
<evidence type="ECO:0000256" key="1">
    <source>
        <dbReference type="ARBA" id="ARBA00008959"/>
    </source>
</evidence>
<evidence type="ECO:0000256" key="4">
    <source>
        <dbReference type="ARBA" id="ARBA00022840"/>
    </source>
</evidence>
<evidence type="ECO:0000259" key="5">
    <source>
        <dbReference type="SMART" id="SM00382"/>
    </source>
</evidence>
<dbReference type="CDD" id="cd00009">
    <property type="entry name" value="AAA"/>
    <property type="match status" value="1"/>
</dbReference>
<dbReference type="AlphaFoldDB" id="A0A424YHQ8"/>
<dbReference type="Gene3D" id="1.10.3710.10">
    <property type="entry name" value="DNA polymerase III clamp loader subunits, C-terminal domain"/>
    <property type="match status" value="1"/>
</dbReference>
<dbReference type="EMBL" id="QZAA01000055">
    <property type="protein sequence ID" value="RQD77754.1"/>
    <property type="molecule type" value="Genomic_DNA"/>
</dbReference>
<feature type="domain" description="AAA+ ATPase" evidence="5">
    <location>
        <begin position="51"/>
        <end position="169"/>
    </location>
</feature>
<accession>A0A424YHQ8</accession>
<dbReference type="GO" id="GO:0008047">
    <property type="term" value="F:enzyme activator activity"/>
    <property type="evidence" value="ECO:0007669"/>
    <property type="project" value="TreeGrafter"/>
</dbReference>
<dbReference type="FunFam" id="1.20.272.10:FF:000001">
    <property type="entry name" value="Putative AAA family ATPase"/>
    <property type="match status" value="1"/>
</dbReference>
<dbReference type="InterPro" id="IPR021886">
    <property type="entry name" value="MgsA_C"/>
</dbReference>
<dbReference type="InterPro" id="IPR027417">
    <property type="entry name" value="P-loop_NTPase"/>
</dbReference>
<dbReference type="InterPro" id="IPR003959">
    <property type="entry name" value="ATPase_AAA_core"/>
</dbReference>
<evidence type="ECO:0000313" key="7">
    <source>
        <dbReference type="Proteomes" id="UP000285138"/>
    </source>
</evidence>
<dbReference type="Pfam" id="PF16193">
    <property type="entry name" value="AAA_assoc_2"/>
    <property type="match status" value="1"/>
</dbReference>
<dbReference type="Pfam" id="PF00004">
    <property type="entry name" value="AAA"/>
    <property type="match status" value="1"/>
</dbReference>
<evidence type="ECO:0000313" key="6">
    <source>
        <dbReference type="EMBL" id="RQD77754.1"/>
    </source>
</evidence>
<dbReference type="InterPro" id="IPR032423">
    <property type="entry name" value="AAA_assoc_2"/>
</dbReference>
<proteinExistence type="inferred from homology"/>
<dbReference type="Gene3D" id="1.10.8.60">
    <property type="match status" value="1"/>
</dbReference>
<gene>
    <name evidence="6" type="ORF">D5R97_01705</name>
</gene>
<dbReference type="GO" id="GO:0016887">
    <property type="term" value="F:ATP hydrolysis activity"/>
    <property type="evidence" value="ECO:0007669"/>
    <property type="project" value="InterPro"/>
</dbReference>
<evidence type="ECO:0000256" key="3">
    <source>
        <dbReference type="ARBA" id="ARBA00022741"/>
    </source>
</evidence>
<dbReference type="GO" id="GO:0005524">
    <property type="term" value="F:ATP binding"/>
    <property type="evidence" value="ECO:0007669"/>
    <property type="project" value="UniProtKB-KW"/>
</dbReference>
<dbReference type="SMART" id="SM00382">
    <property type="entry name" value="AAA"/>
    <property type="match status" value="1"/>
</dbReference>
<evidence type="ECO:0000256" key="2">
    <source>
        <dbReference type="ARBA" id="ARBA00020776"/>
    </source>
</evidence>
<dbReference type="Gene3D" id="3.40.50.300">
    <property type="entry name" value="P-loop containing nucleotide triphosphate hydrolases"/>
    <property type="match status" value="1"/>
</dbReference>
<dbReference type="Pfam" id="PF12002">
    <property type="entry name" value="MgsA_C"/>
    <property type="match status" value="1"/>
</dbReference>
<dbReference type="InterPro" id="IPR051314">
    <property type="entry name" value="AAA_ATPase_RarA/MGS1/WRNIP1"/>
</dbReference>
<dbReference type="FunFam" id="1.10.8.60:FF:000029">
    <property type="entry name" value="Replication-associated recombination protein A"/>
    <property type="match status" value="1"/>
</dbReference>